<organism evidence="2 3">
    <name type="scientific">Armillaria gallica</name>
    <name type="common">Bulbous honey fungus</name>
    <name type="synonym">Armillaria bulbosa</name>
    <dbReference type="NCBI Taxonomy" id="47427"/>
    <lineage>
        <taxon>Eukaryota</taxon>
        <taxon>Fungi</taxon>
        <taxon>Dikarya</taxon>
        <taxon>Basidiomycota</taxon>
        <taxon>Agaricomycotina</taxon>
        <taxon>Agaricomycetes</taxon>
        <taxon>Agaricomycetidae</taxon>
        <taxon>Agaricales</taxon>
        <taxon>Marasmiineae</taxon>
        <taxon>Physalacriaceae</taxon>
        <taxon>Armillaria</taxon>
    </lineage>
</organism>
<evidence type="ECO:0000313" key="3">
    <source>
        <dbReference type="Proteomes" id="UP000217790"/>
    </source>
</evidence>
<keyword evidence="3" id="KW-1185">Reference proteome</keyword>
<gene>
    <name evidence="2" type="ORF">ARMGADRAFT_1038509</name>
</gene>
<dbReference type="FunFam" id="3.40.1390.30:FF:000001">
    <property type="entry name" value="GTP cyclohydrolase 1 type 2"/>
    <property type="match status" value="1"/>
</dbReference>
<dbReference type="OrthoDB" id="3345469at2759"/>
<dbReference type="Gene3D" id="3.40.1390.30">
    <property type="entry name" value="NIF3 (NGG1p interacting factor 3)-like"/>
    <property type="match status" value="1"/>
</dbReference>
<dbReference type="EMBL" id="KZ293715">
    <property type="protein sequence ID" value="PBK82606.1"/>
    <property type="molecule type" value="Genomic_DNA"/>
</dbReference>
<dbReference type="AlphaFoldDB" id="A0A2H3D537"/>
<dbReference type="InterPro" id="IPR036069">
    <property type="entry name" value="DUF34/NIF3_sf"/>
</dbReference>
<dbReference type="InParanoid" id="A0A2H3D537"/>
<dbReference type="PANTHER" id="PTHR13799:SF13">
    <property type="entry name" value="NIF3-LIKE PROTEIN 1"/>
    <property type="match status" value="1"/>
</dbReference>
<comment type="similarity">
    <text evidence="1">Belongs to the GTP cyclohydrolase I type 2/NIF3 family.</text>
</comment>
<dbReference type="GO" id="GO:0005739">
    <property type="term" value="C:mitochondrion"/>
    <property type="evidence" value="ECO:0007669"/>
    <property type="project" value="TreeGrafter"/>
</dbReference>
<proteinExistence type="inferred from homology"/>
<dbReference type="Pfam" id="PF01784">
    <property type="entry name" value="DUF34_NIF3"/>
    <property type="match status" value="1"/>
</dbReference>
<name>A0A2H3D537_ARMGA</name>
<protein>
    <submittedName>
        <fullName evidence="2">Uncharacterized protein</fullName>
    </submittedName>
</protein>
<accession>A0A2H3D537</accession>
<dbReference type="SUPFAM" id="SSF102705">
    <property type="entry name" value="NIF3 (NGG1p interacting factor 3)-like"/>
    <property type="match status" value="1"/>
</dbReference>
<reference evidence="3" key="1">
    <citation type="journal article" date="2017" name="Nat. Ecol. Evol.">
        <title>Genome expansion and lineage-specific genetic innovations in the forest pathogenic fungi Armillaria.</title>
        <authorList>
            <person name="Sipos G."/>
            <person name="Prasanna A.N."/>
            <person name="Walter M.C."/>
            <person name="O'Connor E."/>
            <person name="Balint B."/>
            <person name="Krizsan K."/>
            <person name="Kiss B."/>
            <person name="Hess J."/>
            <person name="Varga T."/>
            <person name="Slot J."/>
            <person name="Riley R."/>
            <person name="Boka B."/>
            <person name="Rigling D."/>
            <person name="Barry K."/>
            <person name="Lee J."/>
            <person name="Mihaltcheva S."/>
            <person name="LaButti K."/>
            <person name="Lipzen A."/>
            <person name="Waldron R."/>
            <person name="Moloney N.M."/>
            <person name="Sperisen C."/>
            <person name="Kredics L."/>
            <person name="Vagvoelgyi C."/>
            <person name="Patrignani A."/>
            <person name="Fitzpatrick D."/>
            <person name="Nagy I."/>
            <person name="Doyle S."/>
            <person name="Anderson J.B."/>
            <person name="Grigoriev I.V."/>
            <person name="Gueldener U."/>
            <person name="Muensterkoetter M."/>
            <person name="Nagy L.G."/>
        </authorList>
    </citation>
    <scope>NUCLEOTIDE SEQUENCE [LARGE SCALE GENOMIC DNA]</scope>
    <source>
        <strain evidence="3">Ar21-2</strain>
    </source>
</reference>
<dbReference type="STRING" id="47427.A0A2H3D537"/>
<evidence type="ECO:0000256" key="1">
    <source>
        <dbReference type="ARBA" id="ARBA00006964"/>
    </source>
</evidence>
<dbReference type="InterPro" id="IPR002678">
    <property type="entry name" value="DUF34/NIF3"/>
</dbReference>
<dbReference type="Proteomes" id="UP000217790">
    <property type="component" value="Unassembled WGS sequence"/>
</dbReference>
<dbReference type="PANTHER" id="PTHR13799">
    <property type="entry name" value="NGG1 INTERACTING FACTOR 3"/>
    <property type="match status" value="1"/>
</dbReference>
<sequence>MSIPFVKTVAGRWRTSPASTKMGTILTPSVLEECISLDASAIVSYPPPVFQPLQSLTLSNPLQASLLPCAAEGISVSSPHEALNSVWGVVNDWLAKGLGKGWVCTLPYVWDQADRCSLNAILSCISLAKCLMFVFILINQGWKARHLCGHTNAERSVLSVLDDRLQREIQFEEPNRRTRGSSCLAVEHLQRTYRGWGLVCAEPWAINPLLDKWIKDEPSESREILPEHLDSNIQRYSGNGRILPYVLALSGKKRKTLLRHHIAIDGIEPRDGVNRPSGRTGLILIRIKKYFMVPGTDLRRRFSSFNLVDEESRHLVNILSAVNTSRLEVLWRETEGIMEIKTNPTQSTNK</sequence>
<evidence type="ECO:0000313" key="2">
    <source>
        <dbReference type="EMBL" id="PBK82606.1"/>
    </source>
</evidence>